<proteinExistence type="predicted"/>
<sequence length="348" mass="36231">MLRLQPKSAEKAGSWAVLREGLVWCWDARRARAGVAVHDVPACGSAPACCSAAEERRGALRTLQRRTWGRENVAEADMGRCTIEAQQHEPLDGSVLTCQACGSAKPVAVVRKSGRWYDAAWGGKIVVEAAGTSWRQRGRQGGISCVCACDAWCSEDVVLCVGAALEGSAMQRAAWTWRGGGLSWDEGVVADVVGVAGDAEGGMDVGGCWGAFRGTRVAAADVVVARDAEGGARDAEGSVDVGARGGMPTTRQHALFMRGRSSWDEAGAADIVDVAGDAEGHADVGGLIVASKQVNRRVWGAGEATHADAGGWVLGGPAEVDRTTDVGSKPEDDGGRGRLSIYTEAGVW</sequence>
<keyword evidence="2" id="KW-1185">Reference proteome</keyword>
<protein>
    <submittedName>
        <fullName evidence="1">Uncharacterized protein</fullName>
    </submittedName>
</protein>
<evidence type="ECO:0000313" key="2">
    <source>
        <dbReference type="Proteomes" id="UP001221757"/>
    </source>
</evidence>
<evidence type="ECO:0000313" key="1">
    <source>
        <dbReference type="EMBL" id="KAJ7688034.1"/>
    </source>
</evidence>
<name>A0AAD7GHC4_MYCRO</name>
<organism evidence="1 2">
    <name type="scientific">Mycena rosella</name>
    <name type="common">Pink bonnet</name>
    <name type="synonym">Agaricus rosellus</name>
    <dbReference type="NCBI Taxonomy" id="1033263"/>
    <lineage>
        <taxon>Eukaryota</taxon>
        <taxon>Fungi</taxon>
        <taxon>Dikarya</taxon>
        <taxon>Basidiomycota</taxon>
        <taxon>Agaricomycotina</taxon>
        <taxon>Agaricomycetes</taxon>
        <taxon>Agaricomycetidae</taxon>
        <taxon>Agaricales</taxon>
        <taxon>Marasmiineae</taxon>
        <taxon>Mycenaceae</taxon>
        <taxon>Mycena</taxon>
    </lineage>
</organism>
<dbReference type="AlphaFoldDB" id="A0AAD7GHC4"/>
<dbReference type="EMBL" id="JARKIE010000082">
    <property type="protein sequence ID" value="KAJ7688034.1"/>
    <property type="molecule type" value="Genomic_DNA"/>
</dbReference>
<comment type="caution">
    <text evidence="1">The sequence shown here is derived from an EMBL/GenBank/DDBJ whole genome shotgun (WGS) entry which is preliminary data.</text>
</comment>
<accession>A0AAD7GHC4</accession>
<reference evidence="1" key="1">
    <citation type="submission" date="2023-03" db="EMBL/GenBank/DDBJ databases">
        <title>Massive genome expansion in bonnet fungi (Mycena s.s.) driven by repeated elements and novel gene families across ecological guilds.</title>
        <authorList>
            <consortium name="Lawrence Berkeley National Laboratory"/>
            <person name="Harder C.B."/>
            <person name="Miyauchi S."/>
            <person name="Viragh M."/>
            <person name="Kuo A."/>
            <person name="Thoen E."/>
            <person name="Andreopoulos B."/>
            <person name="Lu D."/>
            <person name="Skrede I."/>
            <person name="Drula E."/>
            <person name="Henrissat B."/>
            <person name="Morin E."/>
            <person name="Kohler A."/>
            <person name="Barry K."/>
            <person name="LaButti K."/>
            <person name="Morin E."/>
            <person name="Salamov A."/>
            <person name="Lipzen A."/>
            <person name="Mereny Z."/>
            <person name="Hegedus B."/>
            <person name="Baldrian P."/>
            <person name="Stursova M."/>
            <person name="Weitz H."/>
            <person name="Taylor A."/>
            <person name="Grigoriev I.V."/>
            <person name="Nagy L.G."/>
            <person name="Martin F."/>
            <person name="Kauserud H."/>
        </authorList>
    </citation>
    <scope>NUCLEOTIDE SEQUENCE</scope>
    <source>
        <strain evidence="1">CBHHK067</strain>
    </source>
</reference>
<gene>
    <name evidence="1" type="ORF">B0H17DRAFT_1135875</name>
</gene>
<dbReference type="Proteomes" id="UP001221757">
    <property type="component" value="Unassembled WGS sequence"/>
</dbReference>